<sequence length="133" mass="14413">MEGCHVIIFISQNPNPNFLLSFHHHGSRRRTSSPRRSPLHHHHTIAGDAPAATAPPQQHCAISVITADLHNSVKLVLAQPWQQLHTTTAEPPHLHLLASASAATTRTLHHPHAAAMETATAKQTGASTADRTR</sequence>
<gene>
    <name evidence="2" type="ORF">DEO72_LG7g998</name>
</gene>
<reference evidence="2 3" key="1">
    <citation type="submission" date="2019-04" db="EMBL/GenBank/DDBJ databases">
        <title>An improved genome assembly and genetic linkage map for asparagus bean, Vigna unguiculata ssp. sesquipedialis.</title>
        <authorList>
            <person name="Xia Q."/>
            <person name="Zhang R."/>
            <person name="Dong Y."/>
        </authorList>
    </citation>
    <scope>NUCLEOTIDE SEQUENCE [LARGE SCALE GENOMIC DNA]</scope>
    <source>
        <tissue evidence="2">Leaf</tissue>
    </source>
</reference>
<dbReference type="AlphaFoldDB" id="A0A4D6MFY8"/>
<feature type="region of interest" description="Disordered" evidence="1">
    <location>
        <begin position="25"/>
        <end position="54"/>
    </location>
</feature>
<evidence type="ECO:0000313" key="3">
    <source>
        <dbReference type="Proteomes" id="UP000501690"/>
    </source>
</evidence>
<protein>
    <submittedName>
        <fullName evidence="2">Uncharacterized protein</fullName>
    </submittedName>
</protein>
<feature type="compositionally biased region" description="Polar residues" evidence="1">
    <location>
        <begin position="120"/>
        <end position="133"/>
    </location>
</feature>
<evidence type="ECO:0000313" key="2">
    <source>
        <dbReference type="EMBL" id="QCD99713.1"/>
    </source>
</evidence>
<dbReference type="EMBL" id="CP039351">
    <property type="protein sequence ID" value="QCD99713.1"/>
    <property type="molecule type" value="Genomic_DNA"/>
</dbReference>
<feature type="compositionally biased region" description="Basic residues" evidence="1">
    <location>
        <begin position="25"/>
        <end position="44"/>
    </location>
</feature>
<proteinExistence type="predicted"/>
<name>A0A4D6MFY8_VIGUN</name>
<organism evidence="2 3">
    <name type="scientific">Vigna unguiculata</name>
    <name type="common">Cowpea</name>
    <dbReference type="NCBI Taxonomy" id="3917"/>
    <lineage>
        <taxon>Eukaryota</taxon>
        <taxon>Viridiplantae</taxon>
        <taxon>Streptophyta</taxon>
        <taxon>Embryophyta</taxon>
        <taxon>Tracheophyta</taxon>
        <taxon>Spermatophyta</taxon>
        <taxon>Magnoliopsida</taxon>
        <taxon>eudicotyledons</taxon>
        <taxon>Gunneridae</taxon>
        <taxon>Pentapetalae</taxon>
        <taxon>rosids</taxon>
        <taxon>fabids</taxon>
        <taxon>Fabales</taxon>
        <taxon>Fabaceae</taxon>
        <taxon>Papilionoideae</taxon>
        <taxon>50 kb inversion clade</taxon>
        <taxon>NPAAA clade</taxon>
        <taxon>indigoferoid/millettioid clade</taxon>
        <taxon>Phaseoleae</taxon>
        <taxon>Vigna</taxon>
    </lineage>
</organism>
<evidence type="ECO:0000256" key="1">
    <source>
        <dbReference type="SAM" id="MobiDB-lite"/>
    </source>
</evidence>
<feature type="region of interest" description="Disordered" evidence="1">
    <location>
        <begin position="112"/>
        <end position="133"/>
    </location>
</feature>
<keyword evidence="3" id="KW-1185">Reference proteome</keyword>
<accession>A0A4D6MFY8</accession>
<dbReference type="Proteomes" id="UP000501690">
    <property type="component" value="Linkage Group LG7"/>
</dbReference>